<accession>A0AAV8PKZ1</accession>
<dbReference type="GO" id="GO:0003700">
    <property type="term" value="F:DNA-binding transcription factor activity"/>
    <property type="evidence" value="ECO:0007669"/>
    <property type="project" value="InterPro"/>
</dbReference>
<evidence type="ECO:0000256" key="4">
    <source>
        <dbReference type="ARBA" id="ARBA00023016"/>
    </source>
</evidence>
<keyword evidence="11" id="KW-1185">Reference proteome</keyword>
<dbReference type="GO" id="GO:0000978">
    <property type="term" value="F:RNA polymerase II cis-regulatory region sequence-specific DNA binding"/>
    <property type="evidence" value="ECO:0007669"/>
    <property type="project" value="TreeGrafter"/>
</dbReference>
<evidence type="ECO:0000256" key="8">
    <source>
        <dbReference type="SAM" id="MobiDB-lite"/>
    </source>
</evidence>
<dbReference type="GO" id="GO:0006357">
    <property type="term" value="P:regulation of transcription by RNA polymerase II"/>
    <property type="evidence" value="ECO:0007669"/>
    <property type="project" value="TreeGrafter"/>
</dbReference>
<gene>
    <name evidence="10" type="ORF">OPV22_031552</name>
</gene>
<dbReference type="SMART" id="SM00415">
    <property type="entry name" value="HSF"/>
    <property type="match status" value="1"/>
</dbReference>
<comment type="similarity">
    <text evidence="7">Belongs to the HSF family.</text>
</comment>
<keyword evidence="5" id="KW-0238">DNA-binding</keyword>
<evidence type="ECO:0000256" key="2">
    <source>
        <dbReference type="ARBA" id="ARBA00011233"/>
    </source>
</evidence>
<dbReference type="PANTHER" id="PTHR10015">
    <property type="entry name" value="HEAT SHOCK TRANSCRIPTION FACTOR"/>
    <property type="match status" value="1"/>
</dbReference>
<comment type="subunit">
    <text evidence="2">Homotrimer.</text>
</comment>
<keyword evidence="4" id="KW-0346">Stress response</keyword>
<evidence type="ECO:0000256" key="5">
    <source>
        <dbReference type="ARBA" id="ARBA00023125"/>
    </source>
</evidence>
<proteinExistence type="inferred from homology"/>
<dbReference type="Gene3D" id="1.10.10.10">
    <property type="entry name" value="Winged helix-like DNA-binding domain superfamily/Winged helix DNA-binding domain"/>
    <property type="match status" value="1"/>
</dbReference>
<evidence type="ECO:0000259" key="9">
    <source>
        <dbReference type="SMART" id="SM00415"/>
    </source>
</evidence>
<dbReference type="GO" id="GO:0005634">
    <property type="term" value="C:nucleus"/>
    <property type="evidence" value="ECO:0007669"/>
    <property type="project" value="UniProtKB-SubCell"/>
</dbReference>
<feature type="region of interest" description="Disordered" evidence="8">
    <location>
        <begin position="40"/>
        <end position="60"/>
    </location>
</feature>
<comment type="subcellular location">
    <subcellularLocation>
        <location evidence="1">Nucleus</location>
    </subcellularLocation>
</comment>
<evidence type="ECO:0000256" key="3">
    <source>
        <dbReference type="ARBA" id="ARBA00022553"/>
    </source>
</evidence>
<reference evidence="10 11" key="1">
    <citation type="submission" date="2022-12" db="EMBL/GenBank/DDBJ databases">
        <title>Chromosome-scale assembly of the Ensete ventricosum genome.</title>
        <authorList>
            <person name="Dussert Y."/>
            <person name="Stocks J."/>
            <person name="Wendawek A."/>
            <person name="Woldeyes F."/>
            <person name="Nichols R.A."/>
            <person name="Borrell J.S."/>
        </authorList>
    </citation>
    <scope>NUCLEOTIDE SEQUENCE [LARGE SCALE GENOMIC DNA]</scope>
    <source>
        <strain evidence="11">cv. Maze</strain>
        <tissue evidence="10">Seeds</tissue>
    </source>
</reference>
<keyword evidence="3" id="KW-0597">Phosphoprotein</keyword>
<dbReference type="Proteomes" id="UP001222027">
    <property type="component" value="Unassembled WGS sequence"/>
</dbReference>
<dbReference type="PANTHER" id="PTHR10015:SF427">
    <property type="entry name" value="HEAT SHOCK FACTOR PROTEIN"/>
    <property type="match status" value="1"/>
</dbReference>
<dbReference type="Pfam" id="PF00447">
    <property type="entry name" value="HSF_DNA-bind"/>
    <property type="match status" value="1"/>
</dbReference>
<feature type="domain" description="HSF-type DNA-binding" evidence="9">
    <location>
        <begin position="120"/>
        <end position="177"/>
    </location>
</feature>
<dbReference type="SUPFAM" id="SSF46785">
    <property type="entry name" value="Winged helix' DNA-binding domain"/>
    <property type="match status" value="1"/>
</dbReference>
<evidence type="ECO:0000256" key="1">
    <source>
        <dbReference type="ARBA" id="ARBA00004123"/>
    </source>
</evidence>
<comment type="caution">
    <text evidence="10">The sequence shown here is derived from an EMBL/GenBank/DDBJ whole genome shotgun (WGS) entry which is preliminary data.</text>
</comment>
<protein>
    <recommendedName>
        <fullName evidence="9">HSF-type DNA-binding domain-containing protein</fullName>
    </recommendedName>
</protein>
<name>A0AAV8PKZ1_ENSVE</name>
<keyword evidence="6" id="KW-0539">Nucleus</keyword>
<evidence type="ECO:0000313" key="10">
    <source>
        <dbReference type="EMBL" id="KAJ8458626.1"/>
    </source>
</evidence>
<dbReference type="AlphaFoldDB" id="A0AAV8PKZ1"/>
<sequence length="177" mass="20606">MRSLSNIFHLSLLPSHPSNLTSPRRLQALDNAINKIPAFGANRRQPLSPPEEHRAGELDLSHRRAREREYHRLLTDVACWANGYSPWRFDLERRGCLESIHIGGFTLVDRNGRLPGKFEFPFPFLTKTYEMVNDPSTNSIVSWSPINNFSSFVRQLNTYGFRKVDPDWWEFANDDFK</sequence>
<feature type="compositionally biased region" description="Basic and acidic residues" evidence="8">
    <location>
        <begin position="50"/>
        <end position="60"/>
    </location>
</feature>
<evidence type="ECO:0000256" key="7">
    <source>
        <dbReference type="RuleBase" id="RU004020"/>
    </source>
</evidence>
<dbReference type="EMBL" id="JAQQAF010000009">
    <property type="protein sequence ID" value="KAJ8458626.1"/>
    <property type="molecule type" value="Genomic_DNA"/>
</dbReference>
<dbReference type="InterPro" id="IPR000232">
    <property type="entry name" value="HSF_DNA-bd"/>
</dbReference>
<evidence type="ECO:0000313" key="11">
    <source>
        <dbReference type="Proteomes" id="UP001222027"/>
    </source>
</evidence>
<dbReference type="InterPro" id="IPR036390">
    <property type="entry name" value="WH_DNA-bd_sf"/>
</dbReference>
<organism evidence="10 11">
    <name type="scientific">Ensete ventricosum</name>
    <name type="common">Abyssinian banana</name>
    <name type="synonym">Musa ensete</name>
    <dbReference type="NCBI Taxonomy" id="4639"/>
    <lineage>
        <taxon>Eukaryota</taxon>
        <taxon>Viridiplantae</taxon>
        <taxon>Streptophyta</taxon>
        <taxon>Embryophyta</taxon>
        <taxon>Tracheophyta</taxon>
        <taxon>Spermatophyta</taxon>
        <taxon>Magnoliopsida</taxon>
        <taxon>Liliopsida</taxon>
        <taxon>Zingiberales</taxon>
        <taxon>Musaceae</taxon>
        <taxon>Ensete</taxon>
    </lineage>
</organism>
<evidence type="ECO:0000256" key="6">
    <source>
        <dbReference type="ARBA" id="ARBA00023242"/>
    </source>
</evidence>
<dbReference type="InterPro" id="IPR036388">
    <property type="entry name" value="WH-like_DNA-bd_sf"/>
</dbReference>